<evidence type="ECO:0000256" key="1">
    <source>
        <dbReference type="SAM" id="MobiDB-lite"/>
    </source>
</evidence>
<protein>
    <submittedName>
        <fullName evidence="3">Putative restriction enzyme</fullName>
    </submittedName>
</protein>
<accession>A8ZW06</accession>
<feature type="region of interest" description="Disordered" evidence="1">
    <location>
        <begin position="705"/>
        <end position="726"/>
    </location>
</feature>
<dbReference type="EMBL" id="CP000859">
    <property type="protein sequence ID" value="ABW66715.1"/>
    <property type="molecule type" value="Genomic_DNA"/>
</dbReference>
<dbReference type="Gene3D" id="3.40.50.300">
    <property type="entry name" value="P-loop containing nucleotide triphosphate hydrolases"/>
    <property type="match status" value="1"/>
</dbReference>
<evidence type="ECO:0000259" key="2">
    <source>
        <dbReference type="SMART" id="SM00974"/>
    </source>
</evidence>
<proteinExistence type="predicted"/>
<dbReference type="RefSeq" id="WP_012174333.1">
    <property type="nucleotide sequence ID" value="NC_009943.1"/>
</dbReference>
<dbReference type="Proteomes" id="UP000008561">
    <property type="component" value="Chromosome"/>
</dbReference>
<gene>
    <name evidence="3" type="ordered locus">Dole_0905</name>
</gene>
<dbReference type="HOGENOM" id="CLU_014749_0_0_7"/>
<dbReference type="SUPFAM" id="SSF52540">
    <property type="entry name" value="P-loop containing nucleoside triphosphate hydrolases"/>
    <property type="match status" value="1"/>
</dbReference>
<reference evidence="3 4" key="1">
    <citation type="submission" date="2007-10" db="EMBL/GenBank/DDBJ databases">
        <title>Complete sequence of Desulfococcus oleovorans Hxd3.</title>
        <authorList>
            <consortium name="US DOE Joint Genome Institute"/>
            <person name="Copeland A."/>
            <person name="Lucas S."/>
            <person name="Lapidus A."/>
            <person name="Barry K."/>
            <person name="Glavina del Rio T."/>
            <person name="Dalin E."/>
            <person name="Tice H."/>
            <person name="Pitluck S."/>
            <person name="Kiss H."/>
            <person name="Brettin T."/>
            <person name="Bruce D."/>
            <person name="Detter J.C."/>
            <person name="Han C."/>
            <person name="Schmutz J."/>
            <person name="Larimer F."/>
            <person name="Land M."/>
            <person name="Hauser L."/>
            <person name="Kyrpides N."/>
            <person name="Kim E."/>
            <person name="Wawrik B."/>
            <person name="Richardson P."/>
        </authorList>
    </citation>
    <scope>NUCLEOTIDE SEQUENCE [LARGE SCALE GENOMIC DNA]</scope>
    <source>
        <strain evidence="4">DSM 6200 / JCM 39069 / Hxd3</strain>
    </source>
</reference>
<dbReference type="KEGG" id="dol:Dole_0905"/>
<dbReference type="eggNOG" id="COG4096">
    <property type="taxonomic scope" value="Bacteria"/>
</dbReference>
<dbReference type="SMART" id="SM00974">
    <property type="entry name" value="T5orf172"/>
    <property type="match status" value="1"/>
</dbReference>
<evidence type="ECO:0000313" key="4">
    <source>
        <dbReference type="Proteomes" id="UP000008561"/>
    </source>
</evidence>
<dbReference type="AlphaFoldDB" id="A8ZW06"/>
<dbReference type="InterPro" id="IPR018306">
    <property type="entry name" value="Phage_T5_Orf172_DNA-bd"/>
</dbReference>
<dbReference type="OrthoDB" id="9813673at2"/>
<organism evidence="3 4">
    <name type="scientific">Desulfosudis oleivorans (strain DSM 6200 / JCM 39069 / Hxd3)</name>
    <name type="common">Desulfococcus oleovorans</name>
    <dbReference type="NCBI Taxonomy" id="96561"/>
    <lineage>
        <taxon>Bacteria</taxon>
        <taxon>Pseudomonadati</taxon>
        <taxon>Thermodesulfobacteriota</taxon>
        <taxon>Desulfobacteria</taxon>
        <taxon>Desulfobacterales</taxon>
        <taxon>Desulfosudaceae</taxon>
        <taxon>Desulfosudis</taxon>
    </lineage>
</organism>
<dbReference type="STRING" id="96561.Dole_0905"/>
<dbReference type="REBASE" id="16461">
    <property type="entry name" value="DolHORF905P"/>
</dbReference>
<sequence length="853" mass="96656">MSKAFFPPRPESRPTIYAYEDTHPQYAGLLKVGYTTVDAQKRVAQQYPTLRPGAPPYRIVLEEAAMRGDGTVFTDNDVHRMLRINGVKNPEGEWFCCTVAQVKAAIIAVRTGQLNEENRSLDFTMRPEQEAAVEKTAAYFTGWRKDKGNRNKPPHFLWNCKMRFGKTFAAYQLAKKMGWRKVLVLTFKPAVQSAWEEDLKCHVDFAGWQFVASHDLHTDGEPKIKPPLVCFGSFQDYLGRNPDTGGIKSKNEWVHTTNWDCVILDEYHYGAWRETAKELFEAEDKKEVAFGVGQGAEFLKERDEEIADIMPITTNGYLYLSGTPFRAIASGEFIEEQIFNWTYSDEQRAKSAWKGPGNPYVALPRMVLLTYQLPDAIREIAMQGEFNEFDLNVFFSAEGIGNKAKFKYANEVQKWLDLIRGAFLPTSVDSLKLGARKPPMPFSDVRLLGVLSHSFWFLPSVAACHAMRNLLAKRQNRFYHDYKVIVAAGNAAGIGVAALPPVQEAMDDPLTTKTITLSCGKLTTGVTVKPWTGILMLRNASVPETYFQAAFRVQSPWTVRNPDGASPNSEQIIKKECYVFDFAPDRALRQIADYSCRLNVNEENQEKKVEEFISFLPVLAYDGSSMKQIDAAGILDMAMSGTTATLLARRWESALLVNVDNDTLHRLMDNKKAMEALMSIEGFRTLNQDIETIINKSEAVKKARKEANDQELSAQQKKELSQEEKEYKSRRKQIQEKIIKFATRIPIFMYLTDFRERTLKDVITQLEPGLFKKVTGLTVTDFELLVSLGLFNSALMNDAIYKFKRYEDASLSYIGIYKHEGEDIGLYDTVITRKDATGIFENIPVNPLIPPSS</sequence>
<dbReference type="InterPro" id="IPR027417">
    <property type="entry name" value="P-loop_NTPase"/>
</dbReference>
<feature type="compositionally biased region" description="Basic and acidic residues" evidence="1">
    <location>
        <begin position="716"/>
        <end position="726"/>
    </location>
</feature>
<dbReference type="Pfam" id="PF10544">
    <property type="entry name" value="T5orf172"/>
    <property type="match status" value="1"/>
</dbReference>
<feature type="domain" description="Bacteriophage T5 Orf172 DNA-binding" evidence="2">
    <location>
        <begin position="24"/>
        <end position="109"/>
    </location>
</feature>
<name>A8ZW06_DESOH</name>
<evidence type="ECO:0000313" key="3">
    <source>
        <dbReference type="EMBL" id="ABW66715.1"/>
    </source>
</evidence>
<keyword evidence="4" id="KW-1185">Reference proteome</keyword>